<dbReference type="AlphaFoldDB" id="A0A6P2LAS3"/>
<keyword evidence="2" id="KW-1185">Reference proteome</keyword>
<reference evidence="1 2" key="1">
    <citation type="submission" date="2019-09" db="EMBL/GenBank/DDBJ databases">
        <authorList>
            <person name="Depoorter E."/>
        </authorList>
    </citation>
    <scope>NUCLEOTIDE SEQUENCE [LARGE SCALE GENOMIC DNA]</scope>
    <source>
        <strain evidence="1">LMG 24065</strain>
    </source>
</reference>
<evidence type="ECO:0000313" key="2">
    <source>
        <dbReference type="Proteomes" id="UP000494125"/>
    </source>
</evidence>
<evidence type="ECO:0000313" key="1">
    <source>
        <dbReference type="EMBL" id="VWB65619.1"/>
    </source>
</evidence>
<dbReference type="RefSeq" id="WP_170296459.1">
    <property type="nucleotide sequence ID" value="NZ_CABVPN010000014.1"/>
</dbReference>
<dbReference type="GeneID" id="93028158"/>
<gene>
    <name evidence="1" type="ORF">BDI24065_03084</name>
</gene>
<proteinExistence type="predicted"/>
<dbReference type="Proteomes" id="UP000494125">
    <property type="component" value="Unassembled WGS sequence"/>
</dbReference>
<dbReference type="EMBL" id="CABVPN010000014">
    <property type="protein sequence ID" value="VWB65619.1"/>
    <property type="molecule type" value="Genomic_DNA"/>
</dbReference>
<name>A0A6P2LAS3_9BURK</name>
<sequence length="51" mass="5256">MTQMMLNMRTAFTPAEWARRIVGFAIVVGGAAELAAQALHALAPLVSSAGG</sequence>
<accession>A0A6P2LAS3</accession>
<organism evidence="1 2">
    <name type="scientific">Burkholderia diffusa</name>
    <dbReference type="NCBI Taxonomy" id="488732"/>
    <lineage>
        <taxon>Bacteria</taxon>
        <taxon>Pseudomonadati</taxon>
        <taxon>Pseudomonadota</taxon>
        <taxon>Betaproteobacteria</taxon>
        <taxon>Burkholderiales</taxon>
        <taxon>Burkholderiaceae</taxon>
        <taxon>Burkholderia</taxon>
        <taxon>Burkholderia cepacia complex</taxon>
    </lineage>
</organism>
<protein>
    <submittedName>
        <fullName evidence="1">Uncharacterized protein</fullName>
    </submittedName>
</protein>